<comment type="caution">
    <text evidence="2">The sequence shown here is derived from an EMBL/GenBank/DDBJ whole genome shotgun (WGS) entry which is preliminary data.</text>
</comment>
<dbReference type="AlphaFoldDB" id="A0A8T0F4T6"/>
<evidence type="ECO:0000313" key="3">
    <source>
        <dbReference type="Proteomes" id="UP000807504"/>
    </source>
</evidence>
<proteinExistence type="predicted"/>
<accession>A0A8T0F4T6</accession>
<dbReference type="EMBL" id="JABXBU010000030">
    <property type="protein sequence ID" value="KAF8785442.1"/>
    <property type="molecule type" value="Genomic_DNA"/>
</dbReference>
<sequence length="539" mass="61432">MDGRRFTGKLAMTSCEVFDIKVLALESCVVPFHRKKIIDSYKFRTTGTPNSDSTTFTGNSIWNQYSDNDGRLQNFHRPEFGVSQAMFTHQLFGSVSEGKQFPFVTARKFVTFNLISSRQAENDINKQQQAVRVLQRYINGYELDYEHRNPLWGILSSSNDARSEPIRVHSNRGGAHRRWTSRQSNDRCFLQTSGGNIVQEDMARHSIYRNVNYEFPTSFPDQHTAINYFLIGEGNKHVSSSPSTNFSQSINPDFSNRPPQGIVIPHFRRQCHTFVGASHPTPSLPNDSFYVLQREEESPLGNSETQSLSSPYSVVHDLSMNESYSVPEADNLFRNLRNFLFFKKFGVLQRYVKGYVLDYEHRNPQWGILSSSNDARPEPIRAHNNRGGAHRRWTSRQSNDRCFLQTSGGNIVQEDMARHSIYRNVNYEFPSSFPVNPIPSLPNDSLYVLQCEESPQNNSETQSLASPYSVVHDLSMNENYSVPEADNLFGNSPSLSNRQTLTNFGAPDSGTYSNSETEMHHETVSRLQHRADVIISSNM</sequence>
<feature type="region of interest" description="Disordered" evidence="1">
    <location>
        <begin position="492"/>
        <end position="515"/>
    </location>
</feature>
<keyword evidence="3" id="KW-1185">Reference proteome</keyword>
<evidence type="ECO:0000313" key="2">
    <source>
        <dbReference type="EMBL" id="KAF8785442.1"/>
    </source>
</evidence>
<feature type="compositionally biased region" description="Polar residues" evidence="1">
    <location>
        <begin position="492"/>
        <end position="503"/>
    </location>
</feature>
<gene>
    <name evidence="2" type="ORF">HNY73_010977</name>
</gene>
<reference evidence="2" key="2">
    <citation type="submission" date="2020-06" db="EMBL/GenBank/DDBJ databases">
        <authorList>
            <person name="Sheffer M."/>
        </authorList>
    </citation>
    <scope>NUCLEOTIDE SEQUENCE</scope>
</reference>
<evidence type="ECO:0000256" key="1">
    <source>
        <dbReference type="SAM" id="MobiDB-lite"/>
    </source>
</evidence>
<organism evidence="2 3">
    <name type="scientific">Argiope bruennichi</name>
    <name type="common">Wasp spider</name>
    <name type="synonym">Aranea bruennichi</name>
    <dbReference type="NCBI Taxonomy" id="94029"/>
    <lineage>
        <taxon>Eukaryota</taxon>
        <taxon>Metazoa</taxon>
        <taxon>Ecdysozoa</taxon>
        <taxon>Arthropoda</taxon>
        <taxon>Chelicerata</taxon>
        <taxon>Arachnida</taxon>
        <taxon>Araneae</taxon>
        <taxon>Araneomorphae</taxon>
        <taxon>Entelegynae</taxon>
        <taxon>Araneoidea</taxon>
        <taxon>Araneidae</taxon>
        <taxon>Argiope</taxon>
    </lineage>
</organism>
<dbReference type="Proteomes" id="UP000807504">
    <property type="component" value="Unassembled WGS sequence"/>
</dbReference>
<name>A0A8T0F4T6_ARGBR</name>
<reference evidence="2" key="1">
    <citation type="journal article" date="2020" name="bioRxiv">
        <title>Chromosome-level reference genome of the European wasp spider Argiope bruennichi: a resource for studies on range expansion and evolutionary adaptation.</title>
        <authorList>
            <person name="Sheffer M.M."/>
            <person name="Hoppe A."/>
            <person name="Krehenwinkel H."/>
            <person name="Uhl G."/>
            <person name="Kuss A.W."/>
            <person name="Jensen L."/>
            <person name="Jensen C."/>
            <person name="Gillespie R.G."/>
            <person name="Hoff K.J."/>
            <person name="Prost S."/>
        </authorList>
    </citation>
    <scope>NUCLEOTIDE SEQUENCE</scope>
</reference>
<protein>
    <submittedName>
        <fullName evidence="2">Uncharacterized protein</fullName>
    </submittedName>
</protein>